<keyword evidence="1" id="KW-0732">Signal</keyword>
<dbReference type="EMBL" id="CP095061">
    <property type="protein sequence ID" value="UOQ65463.1"/>
    <property type="molecule type" value="Genomic_DNA"/>
</dbReference>
<comment type="similarity">
    <text evidence="2">Belongs to the TonB-dependent receptor family.</text>
</comment>
<evidence type="ECO:0000313" key="5">
    <source>
        <dbReference type="Proteomes" id="UP000830401"/>
    </source>
</evidence>
<dbReference type="Gene3D" id="2.170.130.10">
    <property type="entry name" value="TonB-dependent receptor, plug domain"/>
    <property type="match status" value="1"/>
</dbReference>
<dbReference type="InterPro" id="IPR037066">
    <property type="entry name" value="Plug_dom_sf"/>
</dbReference>
<keyword evidence="5" id="KW-1185">Reference proteome</keyword>
<dbReference type="SUPFAM" id="SSF56935">
    <property type="entry name" value="Porins"/>
    <property type="match status" value="1"/>
</dbReference>
<feature type="domain" description="TonB-dependent receptor plug" evidence="3">
    <location>
        <begin position="145"/>
        <end position="251"/>
    </location>
</feature>
<dbReference type="InterPro" id="IPR012910">
    <property type="entry name" value="Plug_dom"/>
</dbReference>
<accession>A0ABY4G3S2</accession>
<evidence type="ECO:0000313" key="4">
    <source>
        <dbReference type="EMBL" id="UOQ65463.1"/>
    </source>
</evidence>
<reference evidence="4" key="1">
    <citation type="submission" date="2022-04" db="EMBL/GenBank/DDBJ databases">
        <title>Hymenobacter sp. isolated from the air.</title>
        <authorList>
            <person name="Won M."/>
            <person name="Lee C.-M."/>
            <person name="Woen H.-Y."/>
            <person name="Kwon S.-W."/>
        </authorList>
    </citation>
    <scope>NUCLEOTIDE SEQUENCE</scope>
    <source>
        <strain evidence="4">5420S-77</strain>
    </source>
</reference>
<dbReference type="Proteomes" id="UP000830401">
    <property type="component" value="Chromosome"/>
</dbReference>
<organism evidence="4 5">
    <name type="scientific">Hymenobacter volaticus</name>
    <dbReference type="NCBI Taxonomy" id="2932254"/>
    <lineage>
        <taxon>Bacteria</taxon>
        <taxon>Pseudomonadati</taxon>
        <taxon>Bacteroidota</taxon>
        <taxon>Cytophagia</taxon>
        <taxon>Cytophagales</taxon>
        <taxon>Hymenobacteraceae</taxon>
        <taxon>Hymenobacter</taxon>
    </lineage>
</organism>
<name>A0ABY4G3S2_9BACT</name>
<evidence type="ECO:0000256" key="1">
    <source>
        <dbReference type="ARBA" id="ARBA00022729"/>
    </source>
</evidence>
<comment type="subcellular location">
    <subcellularLocation>
        <location evidence="2">Cell outer membrane</location>
        <topology evidence="2">Multi-pass membrane protein</topology>
    </subcellularLocation>
</comment>
<dbReference type="InterPro" id="IPR008969">
    <property type="entry name" value="CarboxyPept-like_regulatory"/>
</dbReference>
<keyword evidence="2" id="KW-0813">Transport</keyword>
<dbReference type="Gene3D" id="2.60.40.1120">
    <property type="entry name" value="Carboxypeptidase-like, regulatory domain"/>
    <property type="match status" value="1"/>
</dbReference>
<keyword evidence="4" id="KW-0675">Receptor</keyword>
<dbReference type="Pfam" id="PF07715">
    <property type="entry name" value="Plug"/>
    <property type="match status" value="1"/>
</dbReference>
<dbReference type="PANTHER" id="PTHR30069:SF29">
    <property type="entry name" value="HEMOGLOBIN AND HEMOGLOBIN-HAPTOGLOBIN-BINDING PROTEIN 1-RELATED"/>
    <property type="match status" value="1"/>
</dbReference>
<gene>
    <name evidence="4" type="ORF">MUN86_18215</name>
</gene>
<dbReference type="PANTHER" id="PTHR30069">
    <property type="entry name" value="TONB-DEPENDENT OUTER MEMBRANE RECEPTOR"/>
    <property type="match status" value="1"/>
</dbReference>
<dbReference type="PROSITE" id="PS52016">
    <property type="entry name" value="TONB_DEPENDENT_REC_3"/>
    <property type="match status" value="1"/>
</dbReference>
<dbReference type="InterPro" id="IPR039426">
    <property type="entry name" value="TonB-dep_rcpt-like"/>
</dbReference>
<evidence type="ECO:0000256" key="2">
    <source>
        <dbReference type="PROSITE-ProRule" id="PRU01360"/>
    </source>
</evidence>
<dbReference type="SUPFAM" id="SSF49464">
    <property type="entry name" value="Carboxypeptidase regulatory domain-like"/>
    <property type="match status" value="1"/>
</dbReference>
<dbReference type="Pfam" id="PF13715">
    <property type="entry name" value="CarbopepD_reg_2"/>
    <property type="match status" value="1"/>
</dbReference>
<sequence length="251" mass="26002">MKVKWLLLGGLFWSVRPIHAQPLSRLVGADTEPVTSTNQPLADTDDAELLATTITGRITDDKGEGLPGASVLIKGTTVGTATDAQGRFTLTVPDGTTNGTLVVSFLGYLSQEVAIGGRTEINVILRSDAKSLDEVVVVGYGTQKREDVTGSVASVPTDRLEKIPVSNVGQALQGAVAGVTITAPSSVPGSQPNIQIRGVRSITAGTNPYLVVDGVPFPGNLNDINPNDIASIEILKDASSTAIYGTRAPTG</sequence>
<keyword evidence="2" id="KW-0472">Membrane</keyword>
<proteinExistence type="inferred from homology"/>
<keyword evidence="2" id="KW-0998">Cell outer membrane</keyword>
<dbReference type="RefSeq" id="WP_245119470.1">
    <property type="nucleotide sequence ID" value="NZ_CP095061.1"/>
</dbReference>
<evidence type="ECO:0000259" key="3">
    <source>
        <dbReference type="Pfam" id="PF07715"/>
    </source>
</evidence>
<protein>
    <submittedName>
        <fullName evidence="4">TonB-dependent receptor plug domain-containing protein</fullName>
    </submittedName>
</protein>
<keyword evidence="2" id="KW-0812">Transmembrane</keyword>
<keyword evidence="2" id="KW-1134">Transmembrane beta strand</keyword>